<evidence type="ECO:0000256" key="1">
    <source>
        <dbReference type="ARBA" id="ARBA00022786"/>
    </source>
</evidence>
<dbReference type="InterPro" id="IPR057207">
    <property type="entry name" value="FBXL15_LRR"/>
</dbReference>
<dbReference type="Gene3D" id="3.80.10.10">
    <property type="entry name" value="Ribonuclease Inhibitor"/>
    <property type="match status" value="2"/>
</dbReference>
<dbReference type="SMART" id="SM00256">
    <property type="entry name" value="FBOX"/>
    <property type="match status" value="1"/>
</dbReference>
<organism evidence="3 4">
    <name type="scientific">Gryllus longicercus</name>
    <dbReference type="NCBI Taxonomy" id="2509291"/>
    <lineage>
        <taxon>Eukaryota</taxon>
        <taxon>Metazoa</taxon>
        <taxon>Ecdysozoa</taxon>
        <taxon>Arthropoda</taxon>
        <taxon>Hexapoda</taxon>
        <taxon>Insecta</taxon>
        <taxon>Pterygota</taxon>
        <taxon>Neoptera</taxon>
        <taxon>Polyneoptera</taxon>
        <taxon>Orthoptera</taxon>
        <taxon>Ensifera</taxon>
        <taxon>Gryllidea</taxon>
        <taxon>Grylloidea</taxon>
        <taxon>Gryllidae</taxon>
        <taxon>Gryllinae</taxon>
        <taxon>Gryllus</taxon>
    </lineage>
</organism>
<dbReference type="PANTHER" id="PTHR13318">
    <property type="entry name" value="PARTNER OF PAIRED, ISOFORM B-RELATED"/>
    <property type="match status" value="1"/>
</dbReference>
<dbReference type="GO" id="GO:0031146">
    <property type="term" value="P:SCF-dependent proteasomal ubiquitin-dependent protein catabolic process"/>
    <property type="evidence" value="ECO:0007669"/>
    <property type="project" value="TreeGrafter"/>
</dbReference>
<dbReference type="PROSITE" id="PS50181">
    <property type="entry name" value="FBOX"/>
    <property type="match status" value="1"/>
</dbReference>
<proteinExistence type="predicted"/>
<dbReference type="Pfam" id="PF25372">
    <property type="entry name" value="DUF7885"/>
    <property type="match status" value="1"/>
</dbReference>
<feature type="domain" description="F-box" evidence="2">
    <location>
        <begin position="4"/>
        <end position="51"/>
    </location>
</feature>
<dbReference type="PANTHER" id="PTHR13318:SF247">
    <property type="entry name" value="GH16156P"/>
    <property type="match status" value="1"/>
</dbReference>
<dbReference type="GO" id="GO:0019005">
    <property type="term" value="C:SCF ubiquitin ligase complex"/>
    <property type="evidence" value="ECO:0007669"/>
    <property type="project" value="TreeGrafter"/>
</dbReference>
<comment type="caution">
    <text evidence="3">The sequence shown here is derived from an EMBL/GenBank/DDBJ whole genome shotgun (WGS) entry which is preliminary data.</text>
</comment>
<dbReference type="SUPFAM" id="SSF81383">
    <property type="entry name" value="F-box domain"/>
    <property type="match status" value="1"/>
</dbReference>
<evidence type="ECO:0000313" key="3">
    <source>
        <dbReference type="EMBL" id="KAK7788982.1"/>
    </source>
</evidence>
<evidence type="ECO:0000259" key="2">
    <source>
        <dbReference type="PROSITE" id="PS50181"/>
    </source>
</evidence>
<reference evidence="3 4" key="1">
    <citation type="submission" date="2024-03" db="EMBL/GenBank/DDBJ databases">
        <title>The genome assembly and annotation of the cricket Gryllus longicercus Weissman &amp; Gray.</title>
        <authorList>
            <person name="Szrajer S."/>
            <person name="Gray D."/>
            <person name="Ylla G."/>
        </authorList>
    </citation>
    <scope>NUCLEOTIDE SEQUENCE [LARGE SCALE GENOMIC DNA]</scope>
    <source>
        <strain evidence="3">DAG 2021-001</strain>
        <tissue evidence="3">Whole body minus gut</tissue>
    </source>
</reference>
<keyword evidence="1" id="KW-0833">Ubl conjugation pathway</keyword>
<gene>
    <name evidence="3" type="ORF">R5R35_008678</name>
</gene>
<dbReference type="InterPro" id="IPR032675">
    <property type="entry name" value="LRR_dom_sf"/>
</dbReference>
<dbReference type="EMBL" id="JAZDUA010000870">
    <property type="protein sequence ID" value="KAK7788982.1"/>
    <property type="molecule type" value="Genomic_DNA"/>
</dbReference>
<dbReference type="InterPro" id="IPR006553">
    <property type="entry name" value="Leu-rich_rpt_Cys-con_subtyp"/>
</dbReference>
<evidence type="ECO:0000313" key="4">
    <source>
        <dbReference type="Proteomes" id="UP001378592"/>
    </source>
</evidence>
<dbReference type="AlphaFoldDB" id="A0AAN9V5R2"/>
<sequence length="442" mass="51456">MDEKKNINDLPDEILVEIFSYLSVEDLVLQVRHVSNRWGEVVKDSRLWKHLTYRPAYRYTESHIIDFLKQAPNLRWFVPQYRYTTGRLLEAVIKYCKNIRELELCISKSDYCLVEKLVLECRNVEYLSIIGDDFAETNALQIISKCTKLKSLRLIGYVTTQKRNIFVDISRGCPSLERLDLRYLTHYNNEDLERLLKQKKNTIISLYLYCCNEGQKCSLPVIFESCPRLQLLHVNGHGGGPYADDFASFKNMRNLKTLSMLDFRCSNVNSVSEYFETGSVYNLVNLDLSSFENFGKRLAQAIFTKCSNLQDLNLGDCRKLTDECLESIGNLRNLENLHMDGCEAITDNGVTYIVRCTKLKYLNLNDCDKITNESFLLCCMHLKMLRELQMNACKVESNSLLLIPEELKNLRTLSIHMKGLKRRVIRIMKETMPKLHIQLEQD</sequence>
<dbReference type="Proteomes" id="UP001378592">
    <property type="component" value="Unassembled WGS sequence"/>
</dbReference>
<name>A0AAN9V5R2_9ORTH</name>
<accession>A0AAN9V5R2</accession>
<dbReference type="InterPro" id="IPR001810">
    <property type="entry name" value="F-box_dom"/>
</dbReference>
<protein>
    <recommendedName>
        <fullName evidence="2">F-box domain-containing protein</fullName>
    </recommendedName>
</protein>
<dbReference type="Gene3D" id="1.20.1280.50">
    <property type="match status" value="1"/>
</dbReference>
<dbReference type="SMART" id="SM00367">
    <property type="entry name" value="LRR_CC"/>
    <property type="match status" value="4"/>
</dbReference>
<dbReference type="Pfam" id="PF12937">
    <property type="entry name" value="F-box-like"/>
    <property type="match status" value="1"/>
</dbReference>
<dbReference type="InterPro" id="IPR036047">
    <property type="entry name" value="F-box-like_dom_sf"/>
</dbReference>
<dbReference type="SUPFAM" id="SSF52047">
    <property type="entry name" value="RNI-like"/>
    <property type="match status" value="1"/>
</dbReference>
<keyword evidence="4" id="KW-1185">Reference proteome</keyword>